<dbReference type="Gene3D" id="1.10.10.60">
    <property type="entry name" value="Homeodomain-like"/>
    <property type="match status" value="1"/>
</dbReference>
<keyword evidence="6" id="KW-1185">Reference proteome</keyword>
<reference evidence="5 6" key="1">
    <citation type="submission" date="2019-04" db="EMBL/GenBank/DDBJ databases">
        <title>Trinickia sp. 7GSK02, isolated from subtropical forest soil.</title>
        <authorList>
            <person name="Gao Z.-H."/>
            <person name="Qiu L.-H."/>
        </authorList>
    </citation>
    <scope>NUCLEOTIDE SEQUENCE [LARGE SCALE GENOMIC DNA]</scope>
    <source>
        <strain evidence="5 6">7GSK02</strain>
    </source>
</reference>
<proteinExistence type="predicted"/>
<feature type="domain" description="HTH araC/xylS-type" evidence="4">
    <location>
        <begin position="24"/>
        <end position="122"/>
    </location>
</feature>
<dbReference type="OrthoDB" id="8996880at2"/>
<keyword evidence="3" id="KW-0804">Transcription</keyword>
<dbReference type="EMBL" id="SWJE01000001">
    <property type="protein sequence ID" value="TKC92708.1"/>
    <property type="molecule type" value="Genomic_DNA"/>
</dbReference>
<name>A0A4U1IG32_9BURK</name>
<keyword evidence="2" id="KW-0238">DNA-binding</keyword>
<dbReference type="InterPro" id="IPR009057">
    <property type="entry name" value="Homeodomain-like_sf"/>
</dbReference>
<dbReference type="PROSITE" id="PS01124">
    <property type="entry name" value="HTH_ARAC_FAMILY_2"/>
    <property type="match status" value="1"/>
</dbReference>
<evidence type="ECO:0000256" key="1">
    <source>
        <dbReference type="ARBA" id="ARBA00023015"/>
    </source>
</evidence>
<evidence type="ECO:0000256" key="3">
    <source>
        <dbReference type="ARBA" id="ARBA00023163"/>
    </source>
</evidence>
<sequence>MGYSREEYAGKPVIAILNTWNRIKAGAKWLRENYKRSISITQAAEGAGMSERTFLRRFKAETSVTPSEYLLGIRLEAVCRLLIETSLPVDKIARRCGMGGGERLSRVFRRRFSSTPTKYRAAHSGASGAEHFVLRHLAANFKFEVPTLFKYQPTIACWHAS</sequence>
<evidence type="ECO:0000313" key="5">
    <source>
        <dbReference type="EMBL" id="TKC92708.1"/>
    </source>
</evidence>
<accession>A0A4U1IG32</accession>
<keyword evidence="1" id="KW-0805">Transcription regulation</keyword>
<evidence type="ECO:0000259" key="4">
    <source>
        <dbReference type="PROSITE" id="PS01124"/>
    </source>
</evidence>
<dbReference type="GO" id="GO:0043565">
    <property type="term" value="F:sequence-specific DNA binding"/>
    <property type="evidence" value="ECO:0007669"/>
    <property type="project" value="InterPro"/>
</dbReference>
<dbReference type="AlphaFoldDB" id="A0A4U1IG32"/>
<gene>
    <name evidence="5" type="ORF">FAZ69_01110</name>
</gene>
<dbReference type="InterPro" id="IPR018060">
    <property type="entry name" value="HTH_AraC"/>
</dbReference>
<evidence type="ECO:0000256" key="2">
    <source>
        <dbReference type="ARBA" id="ARBA00023125"/>
    </source>
</evidence>
<protein>
    <submittedName>
        <fullName evidence="5">Helix-turn-helix domain-containing protein</fullName>
    </submittedName>
</protein>
<dbReference type="PANTHER" id="PTHR46796:SF6">
    <property type="entry name" value="ARAC SUBFAMILY"/>
    <property type="match status" value="1"/>
</dbReference>
<comment type="caution">
    <text evidence="5">The sequence shown here is derived from an EMBL/GenBank/DDBJ whole genome shotgun (WGS) entry which is preliminary data.</text>
</comment>
<dbReference type="Proteomes" id="UP000305539">
    <property type="component" value="Unassembled WGS sequence"/>
</dbReference>
<dbReference type="GO" id="GO:0003700">
    <property type="term" value="F:DNA-binding transcription factor activity"/>
    <property type="evidence" value="ECO:0007669"/>
    <property type="project" value="InterPro"/>
</dbReference>
<dbReference type="Pfam" id="PF12833">
    <property type="entry name" value="HTH_18"/>
    <property type="match status" value="1"/>
</dbReference>
<dbReference type="InterPro" id="IPR018062">
    <property type="entry name" value="HTH_AraC-typ_CS"/>
</dbReference>
<dbReference type="SUPFAM" id="SSF46689">
    <property type="entry name" value="Homeodomain-like"/>
    <property type="match status" value="2"/>
</dbReference>
<dbReference type="PROSITE" id="PS00041">
    <property type="entry name" value="HTH_ARAC_FAMILY_1"/>
    <property type="match status" value="1"/>
</dbReference>
<dbReference type="PANTHER" id="PTHR46796">
    <property type="entry name" value="HTH-TYPE TRANSCRIPTIONAL ACTIVATOR RHAS-RELATED"/>
    <property type="match status" value="1"/>
</dbReference>
<organism evidence="5 6">
    <name type="scientific">Trinickia terrae</name>
    <dbReference type="NCBI Taxonomy" id="2571161"/>
    <lineage>
        <taxon>Bacteria</taxon>
        <taxon>Pseudomonadati</taxon>
        <taxon>Pseudomonadota</taxon>
        <taxon>Betaproteobacteria</taxon>
        <taxon>Burkholderiales</taxon>
        <taxon>Burkholderiaceae</taxon>
        <taxon>Trinickia</taxon>
    </lineage>
</organism>
<evidence type="ECO:0000313" key="6">
    <source>
        <dbReference type="Proteomes" id="UP000305539"/>
    </source>
</evidence>
<dbReference type="InterPro" id="IPR050204">
    <property type="entry name" value="AraC_XylS_family_regulators"/>
</dbReference>
<dbReference type="SMART" id="SM00342">
    <property type="entry name" value="HTH_ARAC"/>
    <property type="match status" value="1"/>
</dbReference>